<reference evidence="1" key="1">
    <citation type="journal article" date="2023" name="Mol. Phylogenet. Evol.">
        <title>Genome-scale phylogeny and comparative genomics of the fungal order Sordariales.</title>
        <authorList>
            <person name="Hensen N."/>
            <person name="Bonometti L."/>
            <person name="Westerberg I."/>
            <person name="Brannstrom I.O."/>
            <person name="Guillou S."/>
            <person name="Cros-Aarteil S."/>
            <person name="Calhoun S."/>
            <person name="Haridas S."/>
            <person name="Kuo A."/>
            <person name="Mondo S."/>
            <person name="Pangilinan J."/>
            <person name="Riley R."/>
            <person name="LaButti K."/>
            <person name="Andreopoulos B."/>
            <person name="Lipzen A."/>
            <person name="Chen C."/>
            <person name="Yan M."/>
            <person name="Daum C."/>
            <person name="Ng V."/>
            <person name="Clum A."/>
            <person name="Steindorff A."/>
            <person name="Ohm R.A."/>
            <person name="Martin F."/>
            <person name="Silar P."/>
            <person name="Natvig D.O."/>
            <person name="Lalanne C."/>
            <person name="Gautier V."/>
            <person name="Ament-Velasquez S.L."/>
            <person name="Kruys A."/>
            <person name="Hutchinson M.I."/>
            <person name="Powell A.J."/>
            <person name="Barry K."/>
            <person name="Miller A.N."/>
            <person name="Grigoriev I.V."/>
            <person name="Debuchy R."/>
            <person name="Gladieux P."/>
            <person name="Hiltunen Thoren M."/>
            <person name="Johannesson H."/>
        </authorList>
    </citation>
    <scope>NUCLEOTIDE SEQUENCE</scope>
    <source>
        <strain evidence="1">CBS 118394</strain>
    </source>
</reference>
<evidence type="ECO:0000313" key="1">
    <source>
        <dbReference type="EMBL" id="KAK3324906.1"/>
    </source>
</evidence>
<keyword evidence="2" id="KW-1185">Reference proteome</keyword>
<evidence type="ECO:0000313" key="2">
    <source>
        <dbReference type="Proteomes" id="UP001283341"/>
    </source>
</evidence>
<name>A0AAE0IIE9_9PEZI</name>
<protein>
    <submittedName>
        <fullName evidence="1">Uncharacterized protein</fullName>
    </submittedName>
</protein>
<reference evidence="1" key="2">
    <citation type="submission" date="2023-06" db="EMBL/GenBank/DDBJ databases">
        <authorList>
            <consortium name="Lawrence Berkeley National Laboratory"/>
            <person name="Haridas S."/>
            <person name="Hensen N."/>
            <person name="Bonometti L."/>
            <person name="Westerberg I."/>
            <person name="Brannstrom I.O."/>
            <person name="Guillou S."/>
            <person name="Cros-Aarteil S."/>
            <person name="Calhoun S."/>
            <person name="Kuo A."/>
            <person name="Mondo S."/>
            <person name="Pangilinan J."/>
            <person name="Riley R."/>
            <person name="Labutti K."/>
            <person name="Andreopoulos B."/>
            <person name="Lipzen A."/>
            <person name="Chen C."/>
            <person name="Yanf M."/>
            <person name="Daum C."/>
            <person name="Ng V."/>
            <person name="Clum A."/>
            <person name="Steindorff A."/>
            <person name="Ohm R."/>
            <person name="Martin F."/>
            <person name="Silar P."/>
            <person name="Natvig D."/>
            <person name="Lalanne C."/>
            <person name="Gautier V."/>
            <person name="Ament-Velasquez S.L."/>
            <person name="Kruys A."/>
            <person name="Hutchinson M.I."/>
            <person name="Powell A.J."/>
            <person name="Barry K."/>
            <person name="Miller A.N."/>
            <person name="Grigoriev I.V."/>
            <person name="Debuchy R."/>
            <person name="Gladieux P."/>
            <person name="Thoren M.H."/>
            <person name="Johannesson H."/>
        </authorList>
    </citation>
    <scope>NUCLEOTIDE SEQUENCE</scope>
    <source>
        <strain evidence="1">CBS 118394</strain>
    </source>
</reference>
<gene>
    <name evidence="1" type="ORF">B0H66DRAFT_599096</name>
</gene>
<dbReference type="Proteomes" id="UP001283341">
    <property type="component" value="Unassembled WGS sequence"/>
</dbReference>
<accession>A0AAE0IIE9</accession>
<proteinExistence type="predicted"/>
<dbReference type="EMBL" id="JAUEDM010000002">
    <property type="protein sequence ID" value="KAK3324906.1"/>
    <property type="molecule type" value="Genomic_DNA"/>
</dbReference>
<sequence>MDVVCQLIDHQTTLDILAAGLPVRLPRGKLEGYRFMEVATRRSITPRVVHLREFEGAGKSWVDLIRALRAVTLFGEDFGNLIAPRPEAATTDTASSSTNQVATLCNRWRTVPKDRDYLAASSYDLARILRQEGSAACNPMKLAPGIFWSQSATAFERCACESRGGGNKNDAFLRAFALLRRPCDRVQCALDESQKIRLTDLAGRIDLTYASCESKLDVLLAGFAKLRHDIDHGRLRRADIGHEHSKARLAGREGDNTMLGVGFSRGEQDSETLRKHLSAV</sequence>
<comment type="caution">
    <text evidence="1">The sequence shown here is derived from an EMBL/GenBank/DDBJ whole genome shotgun (WGS) entry which is preliminary data.</text>
</comment>
<organism evidence="1 2">
    <name type="scientific">Apodospora peruviana</name>
    <dbReference type="NCBI Taxonomy" id="516989"/>
    <lineage>
        <taxon>Eukaryota</taxon>
        <taxon>Fungi</taxon>
        <taxon>Dikarya</taxon>
        <taxon>Ascomycota</taxon>
        <taxon>Pezizomycotina</taxon>
        <taxon>Sordariomycetes</taxon>
        <taxon>Sordariomycetidae</taxon>
        <taxon>Sordariales</taxon>
        <taxon>Lasiosphaeriaceae</taxon>
        <taxon>Apodospora</taxon>
    </lineage>
</organism>
<dbReference type="AlphaFoldDB" id="A0AAE0IIE9"/>